<gene>
    <name evidence="1" type="ORF">E3D00_02295</name>
</gene>
<evidence type="ECO:0000313" key="2">
    <source>
        <dbReference type="Proteomes" id="UP000316313"/>
    </source>
</evidence>
<proteinExistence type="predicted"/>
<dbReference type="Proteomes" id="UP000316313">
    <property type="component" value="Chromosome"/>
</dbReference>
<evidence type="ECO:0000313" key="1">
    <source>
        <dbReference type="EMBL" id="QDH16533.1"/>
    </source>
</evidence>
<accession>A0A4Y6UG43</accession>
<keyword evidence="2" id="KW-1185">Reference proteome</keyword>
<organism evidence="1 2">
    <name type="scientific">Swingsia samuiensis</name>
    <dbReference type="NCBI Taxonomy" id="1293412"/>
    <lineage>
        <taxon>Bacteria</taxon>
        <taxon>Pseudomonadati</taxon>
        <taxon>Pseudomonadota</taxon>
        <taxon>Alphaproteobacteria</taxon>
        <taxon>Acetobacterales</taxon>
        <taxon>Acetobacteraceae</taxon>
        <taxon>Swingsia</taxon>
    </lineage>
</organism>
<protein>
    <submittedName>
        <fullName evidence="1">Uncharacterized protein</fullName>
    </submittedName>
</protein>
<sequence length="60" mass="6791">MIRSAHASEHIDDLKDFILKSNNSTLNFLKGMVGHESLRKYRKNEGGLSFLFHGTLADKT</sequence>
<dbReference type="RefSeq" id="WP_141459579.1">
    <property type="nucleotide sequence ID" value="NZ_CP038141.1"/>
</dbReference>
<dbReference type="EMBL" id="CP038141">
    <property type="protein sequence ID" value="QDH16533.1"/>
    <property type="molecule type" value="Genomic_DNA"/>
</dbReference>
<reference evidence="1 2" key="1">
    <citation type="submission" date="2019-03" db="EMBL/GenBank/DDBJ databases">
        <title>The complete genome sequence of Swingsia samuiensis NBRC107927(T).</title>
        <authorList>
            <person name="Chua K.-O."/>
            <person name="Chan K.-G."/>
            <person name="See-Too W.-S."/>
        </authorList>
    </citation>
    <scope>NUCLEOTIDE SEQUENCE [LARGE SCALE GENOMIC DNA]</scope>
    <source>
        <strain evidence="1 2">AH83</strain>
    </source>
</reference>
<dbReference type="AlphaFoldDB" id="A0A4Y6UG43"/>
<name>A0A4Y6UG43_9PROT</name>
<dbReference type="KEGG" id="ssam:E3D00_02295"/>